<dbReference type="Gene3D" id="3.40.50.300">
    <property type="entry name" value="P-loop containing nucleotide triphosphate hydrolases"/>
    <property type="match status" value="1"/>
</dbReference>
<evidence type="ECO:0000256" key="6">
    <source>
        <dbReference type="SAM" id="MobiDB-lite"/>
    </source>
</evidence>
<sequence length="181" mass="20167">MRYMMRNRKLMVAAMFGGTLLLILLLKDSELGARCLRGATSPGGAMIRGETGPDGAGGSGPEGEGDGTSKNYRYHRNMPLIFIGGVPRSGTTLMRAMLDAHPEVRKVTDSSRFTPKTREVLNEKCRYLTKRDRALNSPLPPRLSLCLVLLCNQGLLQYIEKESHKNTRWADKFRPLKTSDQ</sequence>
<dbReference type="GO" id="GO:0005794">
    <property type="term" value="C:Golgi apparatus"/>
    <property type="evidence" value="ECO:0007669"/>
    <property type="project" value="UniProtKB-ARBA"/>
</dbReference>
<feature type="region of interest" description="Disordered" evidence="6">
    <location>
        <begin position="42"/>
        <end position="70"/>
    </location>
</feature>
<dbReference type="GO" id="GO:0008476">
    <property type="term" value="F:protein-tyrosine sulfotransferase activity"/>
    <property type="evidence" value="ECO:0007669"/>
    <property type="project" value="UniProtKB-EC"/>
</dbReference>
<dbReference type="eggNOG" id="KOG3988">
    <property type="taxonomic scope" value="Eukaryota"/>
</dbReference>
<reference evidence="8" key="1">
    <citation type="submission" date="2005-10" db="EMBL/GenBank/DDBJ databases">
        <authorList>
            <person name="Loftus B.J."/>
            <person name="Nene V.M."/>
            <person name="Hannick L.I."/>
            <person name="Bidwell S."/>
            <person name="Haas B."/>
            <person name="Amedeo P."/>
            <person name="Orvis J."/>
            <person name="Wortman J.R."/>
            <person name="White O.R."/>
            <person name="Salzberg S."/>
            <person name="Shumway M."/>
            <person name="Koo H."/>
            <person name="Zhao Y."/>
            <person name="Holmes M."/>
            <person name="Miller J."/>
            <person name="Schatz M."/>
            <person name="Pop M."/>
            <person name="Pai G."/>
            <person name="Utterback T."/>
            <person name="Rogers Y.-H."/>
            <person name="Kravitz S."/>
            <person name="Fraser C.M."/>
        </authorList>
    </citation>
    <scope>NUCLEOTIDE SEQUENCE</scope>
    <source>
        <strain evidence="8">Liverpool</strain>
    </source>
</reference>
<comment type="catalytic activity">
    <reaction evidence="4 5">
        <text>L-tyrosyl-[protein] + 3'-phosphoadenylyl sulfate = O-sulfo-L-tyrosine-[protein] + adenosine 3',5'-bisphosphate + H(+)</text>
        <dbReference type="Rhea" id="RHEA:16801"/>
        <dbReference type="Rhea" id="RHEA-COMP:10136"/>
        <dbReference type="Rhea" id="RHEA-COMP:11688"/>
        <dbReference type="ChEBI" id="CHEBI:15378"/>
        <dbReference type="ChEBI" id="CHEBI:46858"/>
        <dbReference type="ChEBI" id="CHEBI:58339"/>
        <dbReference type="ChEBI" id="CHEBI:58343"/>
        <dbReference type="ChEBI" id="CHEBI:65286"/>
        <dbReference type="EC" id="2.8.2.20"/>
    </reaction>
</comment>
<dbReference type="InterPro" id="IPR027417">
    <property type="entry name" value="P-loop_NTPase"/>
</dbReference>
<evidence type="ECO:0000256" key="5">
    <source>
        <dbReference type="RuleBase" id="RU365018"/>
    </source>
</evidence>
<dbReference type="VEuPathDB" id="VectorBase:AAEL024410"/>
<dbReference type="Pfam" id="PF13469">
    <property type="entry name" value="Sulfotransfer_3"/>
    <property type="match status" value="1"/>
</dbReference>
<dbReference type="EMBL" id="CH477620">
    <property type="protein sequence ID" value="EAT38210.1"/>
    <property type="molecule type" value="Genomic_DNA"/>
</dbReference>
<feature type="compositionally biased region" description="Gly residues" evidence="6">
    <location>
        <begin position="52"/>
        <end position="62"/>
    </location>
</feature>
<feature type="chain" id="PRO_5014307386" description="Protein-tyrosine sulfotransferase" evidence="7">
    <location>
        <begin position="33"/>
        <end position="181"/>
    </location>
</feature>
<reference evidence="8" key="3">
    <citation type="submission" date="2012-09" db="EMBL/GenBank/DDBJ databases">
        <authorList>
            <consortium name="VectorBase"/>
        </authorList>
    </citation>
    <scope>NUCLEOTIDE SEQUENCE</scope>
    <source>
        <strain evidence="8">Liverpool</strain>
    </source>
</reference>
<comment type="similarity">
    <text evidence="1 5">Belongs to the protein sulfotransferase family.</text>
</comment>
<comment type="function">
    <text evidence="5">Catalyzes the O-sulfation of tyrosine residues within acidic motifs of polypeptides, using 3'-phosphoadenylyl sulfate (PAPS) as cosubstrate.</text>
</comment>
<reference evidence="8" key="2">
    <citation type="journal article" date="2007" name="Science">
        <title>Genome sequence of Aedes aegypti, a major arbovirus vector.</title>
        <authorList>
            <person name="Nene V."/>
            <person name="Wortman J.R."/>
            <person name="Lawson D."/>
            <person name="Haas B."/>
            <person name="Kodira C."/>
            <person name="Tu Z.J."/>
            <person name="Loftus B."/>
            <person name="Xi Z."/>
            <person name="Megy K."/>
            <person name="Grabherr M."/>
            <person name="Ren Q."/>
            <person name="Zdobnov E.M."/>
            <person name="Lobo N.F."/>
            <person name="Campbell K.S."/>
            <person name="Brown S.E."/>
            <person name="Bonaldo M.F."/>
            <person name="Zhu J."/>
            <person name="Sinkins S.P."/>
            <person name="Hogenkamp D.G."/>
            <person name="Amedeo P."/>
            <person name="Arensburger P."/>
            <person name="Atkinson P.W."/>
            <person name="Bidwell S."/>
            <person name="Biedler J."/>
            <person name="Birney E."/>
            <person name="Bruggner R.V."/>
            <person name="Costas J."/>
            <person name="Coy M.R."/>
            <person name="Crabtree J."/>
            <person name="Crawford M."/>
            <person name="Debruyn B."/>
            <person name="Decaprio D."/>
            <person name="Eiglmeier K."/>
            <person name="Eisenstadt E."/>
            <person name="El-Dorry H."/>
            <person name="Gelbart W.M."/>
            <person name="Gomes S.L."/>
            <person name="Hammond M."/>
            <person name="Hannick L.I."/>
            <person name="Hogan J.R."/>
            <person name="Holmes M.H."/>
            <person name="Jaffe D."/>
            <person name="Johnston J.S."/>
            <person name="Kennedy R.C."/>
            <person name="Koo H."/>
            <person name="Kravitz S."/>
            <person name="Kriventseva E.V."/>
            <person name="Kulp D."/>
            <person name="Labutti K."/>
            <person name="Lee E."/>
            <person name="Li S."/>
            <person name="Lovin D.D."/>
            <person name="Mao C."/>
            <person name="Mauceli E."/>
            <person name="Menck C.F."/>
            <person name="Miller J.R."/>
            <person name="Montgomery P."/>
            <person name="Mori A."/>
            <person name="Nascimento A.L."/>
            <person name="Naveira H.F."/>
            <person name="Nusbaum C."/>
            <person name="O'leary S."/>
            <person name="Orvis J."/>
            <person name="Pertea M."/>
            <person name="Quesneville H."/>
            <person name="Reidenbach K.R."/>
            <person name="Rogers Y.H."/>
            <person name="Roth C.W."/>
            <person name="Schneider J.R."/>
            <person name="Schatz M."/>
            <person name="Shumway M."/>
            <person name="Stanke M."/>
            <person name="Stinson E.O."/>
            <person name="Tubio J.M."/>
            <person name="Vanzee J.P."/>
            <person name="Verjovski-Almeida S."/>
            <person name="Werner D."/>
            <person name="White O."/>
            <person name="Wyder S."/>
            <person name="Zeng Q."/>
            <person name="Zhao Q."/>
            <person name="Zhao Y."/>
            <person name="Hill C.A."/>
            <person name="Raikhel A.S."/>
            <person name="Soares M.B."/>
            <person name="Knudson D.L."/>
            <person name="Lee N.H."/>
            <person name="Galagan J."/>
            <person name="Salzberg S.L."/>
            <person name="Paulsen I.T."/>
            <person name="Dimopoulos G."/>
            <person name="Collins F.H."/>
            <person name="Birren B."/>
            <person name="Fraser-Liggett C.M."/>
            <person name="Severson D.W."/>
        </authorList>
    </citation>
    <scope>NUCLEOTIDE SEQUENCE [LARGE SCALE GENOMIC DNA]</scope>
    <source>
        <strain evidence="8">Liverpool</strain>
    </source>
</reference>
<dbReference type="Proteomes" id="UP000682892">
    <property type="component" value="Unassembled WGS sequence"/>
</dbReference>
<evidence type="ECO:0000256" key="4">
    <source>
        <dbReference type="ARBA" id="ARBA00048460"/>
    </source>
</evidence>
<evidence type="ECO:0000313" key="8">
    <source>
        <dbReference type="EMBL" id="EAT38210.1"/>
    </source>
</evidence>
<keyword evidence="3 5" id="KW-0808">Transferase</keyword>
<evidence type="ECO:0000256" key="3">
    <source>
        <dbReference type="ARBA" id="ARBA00022679"/>
    </source>
</evidence>
<gene>
    <name evidence="8" type="ORF">AaeL_AAEL009867</name>
</gene>
<dbReference type="PaxDb" id="7159-AAEL009867-PA"/>
<dbReference type="InterPro" id="IPR026634">
    <property type="entry name" value="TPST-like"/>
</dbReference>
<dbReference type="SUPFAM" id="SSF52540">
    <property type="entry name" value="P-loop containing nucleoside triphosphate hydrolases"/>
    <property type="match status" value="1"/>
</dbReference>
<organism evidence="8 9">
    <name type="scientific">Aedes aegypti</name>
    <name type="common">Yellowfever mosquito</name>
    <name type="synonym">Culex aegypti</name>
    <dbReference type="NCBI Taxonomy" id="7159"/>
    <lineage>
        <taxon>Eukaryota</taxon>
        <taxon>Metazoa</taxon>
        <taxon>Ecdysozoa</taxon>
        <taxon>Arthropoda</taxon>
        <taxon>Hexapoda</taxon>
        <taxon>Insecta</taxon>
        <taxon>Pterygota</taxon>
        <taxon>Neoptera</taxon>
        <taxon>Endopterygota</taxon>
        <taxon>Diptera</taxon>
        <taxon>Nematocera</taxon>
        <taxon>Culicoidea</taxon>
        <taxon>Culicidae</taxon>
        <taxon>Culicinae</taxon>
        <taxon>Aedini</taxon>
        <taxon>Aedes</taxon>
        <taxon>Stegomyia</taxon>
    </lineage>
</organism>
<dbReference type="STRING" id="7159.Q16UK4"/>
<accession>Q16UK4</accession>
<dbReference type="PhylomeDB" id="Q16UK4"/>
<evidence type="ECO:0000313" key="9">
    <source>
        <dbReference type="Proteomes" id="UP000682892"/>
    </source>
</evidence>
<dbReference type="EC" id="2.8.2.20" evidence="2 5"/>
<dbReference type="HOGENOM" id="CLU_1490197_0_0_1"/>
<keyword evidence="7" id="KW-0732">Signal</keyword>
<proteinExistence type="inferred from homology"/>
<name>Q16UK4_AEDAE</name>
<evidence type="ECO:0000256" key="1">
    <source>
        <dbReference type="ARBA" id="ARBA00009988"/>
    </source>
</evidence>
<evidence type="ECO:0000256" key="2">
    <source>
        <dbReference type="ARBA" id="ARBA00013262"/>
    </source>
</evidence>
<dbReference type="PANTHER" id="PTHR12788:SF10">
    <property type="entry name" value="PROTEIN-TYROSINE SULFOTRANSFERASE"/>
    <property type="match status" value="1"/>
</dbReference>
<dbReference type="AlphaFoldDB" id="Q16UK4"/>
<evidence type="ECO:0000256" key="7">
    <source>
        <dbReference type="SAM" id="SignalP"/>
    </source>
</evidence>
<dbReference type="PANTHER" id="PTHR12788">
    <property type="entry name" value="PROTEIN-TYROSINE SULFOTRANSFERASE 2"/>
    <property type="match status" value="1"/>
</dbReference>
<protein>
    <recommendedName>
        <fullName evidence="2 5">Protein-tyrosine sulfotransferase</fullName>
        <ecNumber evidence="2 5">2.8.2.20</ecNumber>
    </recommendedName>
</protein>
<feature type="signal peptide" evidence="7">
    <location>
        <begin position="1"/>
        <end position="32"/>
    </location>
</feature>